<keyword evidence="2" id="KW-1185">Reference proteome</keyword>
<protein>
    <submittedName>
        <fullName evidence="1">Uncharacterized protein</fullName>
    </submittedName>
</protein>
<dbReference type="RefSeq" id="WP_112281450.1">
    <property type="nucleotide sequence ID" value="NZ_MASW01000002.1"/>
</dbReference>
<dbReference type="OrthoDB" id="5196292at2"/>
<organism evidence="1 2">
    <name type="scientific">Prauserella muralis</name>
    <dbReference type="NCBI Taxonomy" id="588067"/>
    <lineage>
        <taxon>Bacteria</taxon>
        <taxon>Bacillati</taxon>
        <taxon>Actinomycetota</taxon>
        <taxon>Actinomycetes</taxon>
        <taxon>Pseudonocardiales</taxon>
        <taxon>Pseudonocardiaceae</taxon>
        <taxon>Prauserella</taxon>
    </lineage>
</organism>
<evidence type="ECO:0000313" key="1">
    <source>
        <dbReference type="EMBL" id="PXY27451.1"/>
    </source>
</evidence>
<comment type="caution">
    <text evidence="1">The sequence shown here is derived from an EMBL/GenBank/DDBJ whole genome shotgun (WGS) entry which is preliminary data.</text>
</comment>
<sequence>MSRHILTLRSRLFRALALATTGLACAAGTAHAASGEPPRPVPPEFACQQGEFCVWPGESYQGQITRMDLRNTNPDECVPLPGGVEARSFAHRIDRHVTVYQDAECATEGDFSTFPGPGTFVPQAPYVVRAIQIWN</sequence>
<dbReference type="Pfam" id="PF03995">
    <property type="entry name" value="Inhibitor_I36"/>
    <property type="match status" value="1"/>
</dbReference>
<proteinExistence type="predicted"/>
<dbReference type="EMBL" id="MASW01000002">
    <property type="protein sequence ID" value="PXY27451.1"/>
    <property type="molecule type" value="Genomic_DNA"/>
</dbReference>
<dbReference type="Proteomes" id="UP000249915">
    <property type="component" value="Unassembled WGS sequence"/>
</dbReference>
<dbReference type="PROSITE" id="PS51257">
    <property type="entry name" value="PROKAR_LIPOPROTEIN"/>
    <property type="match status" value="1"/>
</dbReference>
<accession>A0A2V4AZK0</accession>
<name>A0A2V4AZK0_9PSEU</name>
<reference evidence="1 2" key="1">
    <citation type="submission" date="2016-07" db="EMBL/GenBank/DDBJ databases">
        <title>Draft genome sequence of Prauserella muralis DSM 45305, isolated from a mould-covered wall in an indoor environment.</title>
        <authorList>
            <person name="Ruckert C."/>
            <person name="Albersmeier A."/>
            <person name="Jiang C.-L."/>
            <person name="Jiang Y."/>
            <person name="Kalinowski J."/>
            <person name="Schneider O."/>
            <person name="Winkler A."/>
            <person name="Zotchev S.B."/>
        </authorList>
    </citation>
    <scope>NUCLEOTIDE SEQUENCE [LARGE SCALE GENOMIC DNA]</scope>
    <source>
        <strain evidence="1 2">DSM 45305</strain>
    </source>
</reference>
<dbReference type="AlphaFoldDB" id="A0A2V4AZK0"/>
<gene>
    <name evidence="1" type="ORF">BAY60_13545</name>
</gene>
<evidence type="ECO:0000313" key="2">
    <source>
        <dbReference type="Proteomes" id="UP000249915"/>
    </source>
</evidence>